<dbReference type="Proteomes" id="UP000254266">
    <property type="component" value="Unassembled WGS sequence"/>
</dbReference>
<name>A0A370DFY1_9GAMM</name>
<evidence type="ECO:0000256" key="1">
    <source>
        <dbReference type="SAM" id="Phobius"/>
    </source>
</evidence>
<organism evidence="2 3">
    <name type="scientific">endosymbiont of Galathealinum brachiosum</name>
    <dbReference type="NCBI Taxonomy" id="2200906"/>
    <lineage>
        <taxon>Bacteria</taxon>
        <taxon>Pseudomonadati</taxon>
        <taxon>Pseudomonadota</taxon>
        <taxon>Gammaproteobacteria</taxon>
        <taxon>sulfur-oxidizing symbionts</taxon>
    </lineage>
</organism>
<protein>
    <recommendedName>
        <fullName evidence="4">Cytochrome oxidase assembly protein</fullName>
    </recommendedName>
</protein>
<dbReference type="EMBL" id="QFXC01000008">
    <property type="protein sequence ID" value="RDH83812.1"/>
    <property type="molecule type" value="Genomic_DNA"/>
</dbReference>
<evidence type="ECO:0000313" key="2">
    <source>
        <dbReference type="EMBL" id="RDH83812.1"/>
    </source>
</evidence>
<evidence type="ECO:0008006" key="4">
    <source>
        <dbReference type="Google" id="ProtNLM"/>
    </source>
</evidence>
<sequence>MTNETAAQPQRSNMSLWVLTASFFIPAILAYGYFYLGDRPAVKSNGNLIIPIVDIHTLGMTGKSGAALSEEELTPHWRLLYFVGSKCDSQCEQTLYTMRQTIIGMGKYQDRVNYGIVLTGDTDKTFTDLIEKEHQNAGLLYTSAKAVSTISALEKDPENMQSIYLVDPLGNIMMYFPKELDPKLMRKDFNKLLKVSRLR</sequence>
<dbReference type="Gene3D" id="3.40.30.10">
    <property type="entry name" value="Glutaredoxin"/>
    <property type="match status" value="1"/>
</dbReference>
<keyword evidence="1" id="KW-1133">Transmembrane helix</keyword>
<evidence type="ECO:0000313" key="3">
    <source>
        <dbReference type="Proteomes" id="UP000254266"/>
    </source>
</evidence>
<gene>
    <name evidence="2" type="ORF">DIZ80_06645</name>
</gene>
<feature type="transmembrane region" description="Helical" evidence="1">
    <location>
        <begin position="16"/>
        <end position="36"/>
    </location>
</feature>
<keyword evidence="1" id="KW-0472">Membrane</keyword>
<reference evidence="2 3" key="1">
    <citation type="journal article" date="2018" name="ISME J.">
        <title>Endosymbiont genomes yield clues of tubeworm success.</title>
        <authorList>
            <person name="Li Y."/>
            <person name="Liles M.R."/>
            <person name="Halanych K.M."/>
        </authorList>
    </citation>
    <scope>NUCLEOTIDE SEQUENCE [LARGE SCALE GENOMIC DNA]</scope>
    <source>
        <strain evidence="2">A1464</strain>
    </source>
</reference>
<accession>A0A370DFY1</accession>
<dbReference type="AlphaFoldDB" id="A0A370DFY1"/>
<keyword evidence="1" id="KW-0812">Transmembrane</keyword>
<proteinExistence type="predicted"/>
<dbReference type="InterPro" id="IPR036249">
    <property type="entry name" value="Thioredoxin-like_sf"/>
</dbReference>
<dbReference type="SUPFAM" id="SSF52833">
    <property type="entry name" value="Thioredoxin-like"/>
    <property type="match status" value="1"/>
</dbReference>
<keyword evidence="3" id="KW-1185">Reference proteome</keyword>
<comment type="caution">
    <text evidence="2">The sequence shown here is derived from an EMBL/GenBank/DDBJ whole genome shotgun (WGS) entry which is preliminary data.</text>
</comment>